<dbReference type="AlphaFoldDB" id="A0A8J6NMG2"/>
<feature type="coiled-coil region" evidence="4">
    <location>
        <begin position="573"/>
        <end position="607"/>
    </location>
</feature>
<dbReference type="PANTHER" id="PTHR32114:SF2">
    <property type="entry name" value="ABC TRANSPORTER ABCH.3"/>
    <property type="match status" value="1"/>
</dbReference>
<reference evidence="7 8" key="1">
    <citation type="submission" date="2020-08" db="EMBL/GenBank/DDBJ databases">
        <title>Bridging the membrane lipid divide: bacteria of the FCB group superphylum have the potential to synthesize archaeal ether lipids.</title>
        <authorList>
            <person name="Villanueva L."/>
            <person name="Von Meijenfeldt F.A.B."/>
            <person name="Westbye A.B."/>
            <person name="Yadav S."/>
            <person name="Hopmans E.C."/>
            <person name="Dutilh B.E."/>
            <person name="Sinninghe Damste J.S."/>
        </authorList>
    </citation>
    <scope>NUCLEOTIDE SEQUENCE [LARGE SCALE GENOMIC DNA]</scope>
    <source>
        <strain evidence="7">NIOZ-UU36</strain>
    </source>
</reference>
<dbReference type="EMBL" id="JACNJN010000142">
    <property type="protein sequence ID" value="MBC8336138.1"/>
    <property type="molecule type" value="Genomic_DNA"/>
</dbReference>
<dbReference type="Gene3D" id="3.40.50.300">
    <property type="entry name" value="P-loop containing nucleotide triphosphate hydrolases"/>
    <property type="match status" value="2"/>
</dbReference>
<dbReference type="InterPro" id="IPR027417">
    <property type="entry name" value="P-loop_NTPase"/>
</dbReference>
<evidence type="ECO:0000256" key="5">
    <source>
        <dbReference type="SAM" id="MobiDB-lite"/>
    </source>
</evidence>
<protein>
    <recommendedName>
        <fullName evidence="3">Nuclease SbcCD subunit C</fullName>
    </recommendedName>
</protein>
<name>A0A8J6NMG2_9CHLR</name>
<comment type="caution">
    <text evidence="7">The sequence shown here is derived from an EMBL/GenBank/DDBJ whole genome shotgun (WGS) entry which is preliminary data.</text>
</comment>
<evidence type="ECO:0000256" key="2">
    <source>
        <dbReference type="ARBA" id="ARBA00011322"/>
    </source>
</evidence>
<dbReference type="Gene3D" id="1.10.287.510">
    <property type="entry name" value="Helix hairpin bin"/>
    <property type="match status" value="1"/>
</dbReference>
<feature type="region of interest" description="Disordered" evidence="5">
    <location>
        <begin position="250"/>
        <end position="271"/>
    </location>
</feature>
<dbReference type="Proteomes" id="UP000614469">
    <property type="component" value="Unassembled WGS sequence"/>
</dbReference>
<dbReference type="Pfam" id="PF13558">
    <property type="entry name" value="SbcC_Walker_B"/>
    <property type="match status" value="1"/>
</dbReference>
<feature type="domain" description="Rad50/SbcC-type AAA" evidence="6">
    <location>
        <begin position="5"/>
        <end position="216"/>
    </location>
</feature>
<evidence type="ECO:0000256" key="1">
    <source>
        <dbReference type="ARBA" id="ARBA00006930"/>
    </source>
</evidence>
<dbReference type="SUPFAM" id="SSF75712">
    <property type="entry name" value="Rad50 coiled-coil Zn hook"/>
    <property type="match status" value="1"/>
</dbReference>
<dbReference type="PANTHER" id="PTHR32114">
    <property type="entry name" value="ABC TRANSPORTER ABCH.3"/>
    <property type="match status" value="1"/>
</dbReference>
<gene>
    <name evidence="7" type="ORF">H8E29_12795</name>
</gene>
<organism evidence="7 8">
    <name type="scientific">Candidatus Desulfolinea nitratireducens</name>
    <dbReference type="NCBI Taxonomy" id="2841698"/>
    <lineage>
        <taxon>Bacteria</taxon>
        <taxon>Bacillati</taxon>
        <taxon>Chloroflexota</taxon>
        <taxon>Anaerolineae</taxon>
        <taxon>Anaerolineales</taxon>
        <taxon>Anaerolineales incertae sedis</taxon>
        <taxon>Candidatus Desulfolinea</taxon>
    </lineage>
</organism>
<sequence length="851" mass="97046">MIPISLKITGFLSYQESVELDFQDFDLACISGNNGAGKSSLLDAITWVLFGQARKRDEALINLQSKTAEVIYIFDYEENHYRIQRTMTRGKTKLLEFQVKDNDLWRPLTEHSLRATQERIEQILRLDYETFVNAAFFLQGKADQFTQQNASKRKDVLSSILGLEVWDEYKMRSAARRRDVEQELDTVDGRVAEIDAELAEEDARKEGLKTLESELGRLSATRKTQESVLENIRRLTASLDEQRKMVATLSEALSRSQRAQEDLQSRRAERNTERNRYADLLARAAEVDASYTAWKESREALAKWEQTAAQFHEQDAKRQPFLQTINAEKARLEQELNGLEKQSVENEAQRVEIGEIQNKIKLAQKSVEEVEKRVIARDAFQSEQASAREKYAVLQVENRQFKTEMDALKVRIEEFKVIKTAACPLCGQELSEDHRSETLTKMEKDGKAQGDQYRANTSEMNAIFAEVENYATRNKEFESLDQERLSASTKLTQLSERLSTIQKGASKWAQEGEKRFKELYKILEKESFAKDLRVQLAKVDQELKKLGYDAASHDAARKKEGELRVAEDDFLTLESARAALKPLEEEIANLDQQSKKLQKEIDQQQIEHEGTLAAFAAAESQAPDETAAYAELLQIQEKENQLNQEVGAARQKVEVLAGLRIRKSDYASQREDLSLKISRYKKLERAFGRDGVPALLIEQALPEIEEKANDLLDRLSNGQMSIRFVTQASFKDFKRDDMKETLDIQISDSAGVRDYEMFSGGEAFRVNFAIRLALSKALSQRKGARLQTLIIDEGFGSQDAQGRQRLIEAINQVRGDFAKILVITHLESLKDAFPTQIFVEKGDQGSTVRVI</sequence>
<keyword evidence="4" id="KW-0175">Coiled coil</keyword>
<dbReference type="InterPro" id="IPR038729">
    <property type="entry name" value="Rad50/SbcC_AAA"/>
</dbReference>
<evidence type="ECO:0000313" key="7">
    <source>
        <dbReference type="EMBL" id="MBC8336138.1"/>
    </source>
</evidence>
<proteinExistence type="inferred from homology"/>
<accession>A0A8J6NMG2</accession>
<evidence type="ECO:0000256" key="4">
    <source>
        <dbReference type="SAM" id="Coils"/>
    </source>
</evidence>
<feature type="compositionally biased region" description="Basic and acidic residues" evidence="5">
    <location>
        <begin position="258"/>
        <end position="271"/>
    </location>
</feature>
<dbReference type="SUPFAM" id="SSF52540">
    <property type="entry name" value="P-loop containing nucleoside triphosphate hydrolases"/>
    <property type="match status" value="2"/>
</dbReference>
<dbReference type="Pfam" id="PF13476">
    <property type="entry name" value="AAA_23"/>
    <property type="match status" value="1"/>
</dbReference>
<evidence type="ECO:0000256" key="3">
    <source>
        <dbReference type="ARBA" id="ARBA00013368"/>
    </source>
</evidence>
<comment type="similarity">
    <text evidence="1">Belongs to the SMC family. SbcC subfamily.</text>
</comment>
<evidence type="ECO:0000313" key="8">
    <source>
        <dbReference type="Proteomes" id="UP000614469"/>
    </source>
</evidence>
<feature type="coiled-coil region" evidence="4">
    <location>
        <begin position="322"/>
        <end position="411"/>
    </location>
</feature>
<evidence type="ECO:0000259" key="6">
    <source>
        <dbReference type="Pfam" id="PF13476"/>
    </source>
</evidence>
<comment type="subunit">
    <text evidence="2">Heterodimer of SbcC and SbcD.</text>
</comment>